<evidence type="ECO:0000256" key="2">
    <source>
        <dbReference type="ARBA" id="ARBA00022801"/>
    </source>
</evidence>
<dbReference type="SUPFAM" id="SSF49899">
    <property type="entry name" value="Concanavalin A-like lectins/glucanases"/>
    <property type="match status" value="1"/>
</dbReference>
<evidence type="ECO:0000256" key="3">
    <source>
        <dbReference type="ARBA" id="ARBA00023295"/>
    </source>
</evidence>
<dbReference type="GO" id="GO:0005987">
    <property type="term" value="P:sucrose catabolic process"/>
    <property type="evidence" value="ECO:0007669"/>
    <property type="project" value="TreeGrafter"/>
</dbReference>
<dbReference type="GO" id="GO:0005737">
    <property type="term" value="C:cytoplasm"/>
    <property type="evidence" value="ECO:0007669"/>
    <property type="project" value="TreeGrafter"/>
</dbReference>
<reference evidence="7 8" key="1">
    <citation type="submission" date="2018-08" db="EMBL/GenBank/DDBJ databases">
        <title>Draft genome of the lignicolous fungus Coniochaeta pulveracea.</title>
        <authorList>
            <person name="Borstlap C.J."/>
            <person name="De Witt R.N."/>
            <person name="Botha A."/>
            <person name="Volschenk H."/>
        </authorList>
    </citation>
    <scope>NUCLEOTIDE SEQUENCE [LARGE SCALE GENOMIC DNA]</scope>
    <source>
        <strain evidence="7 8">CAB683</strain>
    </source>
</reference>
<dbReference type="Pfam" id="PF08244">
    <property type="entry name" value="Glyco_hydro_32C"/>
    <property type="match status" value="1"/>
</dbReference>
<keyword evidence="8" id="KW-1185">Reference proteome</keyword>
<evidence type="ECO:0000256" key="4">
    <source>
        <dbReference type="RuleBase" id="RU362110"/>
    </source>
</evidence>
<evidence type="ECO:0000259" key="6">
    <source>
        <dbReference type="Pfam" id="PF08244"/>
    </source>
</evidence>
<protein>
    <recommendedName>
        <fullName evidence="9">Glycosyl hydrolase family 32 C-terminal domain-containing protein</fullName>
    </recommendedName>
</protein>
<feature type="domain" description="Glycosyl hydrolase family 32 N-terminal" evidence="5">
    <location>
        <begin position="14"/>
        <end position="85"/>
    </location>
</feature>
<dbReference type="PANTHER" id="PTHR42800">
    <property type="entry name" value="EXOINULINASE INUD (AFU_ORTHOLOGUE AFUA_5G00480)"/>
    <property type="match status" value="1"/>
</dbReference>
<evidence type="ECO:0000313" key="8">
    <source>
        <dbReference type="Proteomes" id="UP000275385"/>
    </source>
</evidence>
<dbReference type="SUPFAM" id="SSF75005">
    <property type="entry name" value="Arabinanase/levansucrase/invertase"/>
    <property type="match status" value="1"/>
</dbReference>
<evidence type="ECO:0000259" key="5">
    <source>
        <dbReference type="Pfam" id="PF00251"/>
    </source>
</evidence>
<dbReference type="EMBL" id="QVQW01000085">
    <property type="protein sequence ID" value="RKU40985.1"/>
    <property type="molecule type" value="Genomic_DNA"/>
</dbReference>
<dbReference type="Proteomes" id="UP000275385">
    <property type="component" value="Unassembled WGS sequence"/>
</dbReference>
<dbReference type="STRING" id="177199.A0A420XZ90"/>
<dbReference type="AlphaFoldDB" id="A0A420XZ90"/>
<evidence type="ECO:0000313" key="7">
    <source>
        <dbReference type="EMBL" id="RKU40985.1"/>
    </source>
</evidence>
<dbReference type="InterPro" id="IPR013148">
    <property type="entry name" value="Glyco_hydro_32_N"/>
</dbReference>
<evidence type="ECO:0008006" key="9">
    <source>
        <dbReference type="Google" id="ProtNLM"/>
    </source>
</evidence>
<dbReference type="Gene3D" id="2.115.10.20">
    <property type="entry name" value="Glycosyl hydrolase domain, family 43"/>
    <property type="match status" value="1"/>
</dbReference>
<dbReference type="GO" id="GO:0004575">
    <property type="term" value="F:sucrose alpha-glucosidase activity"/>
    <property type="evidence" value="ECO:0007669"/>
    <property type="project" value="TreeGrafter"/>
</dbReference>
<comment type="similarity">
    <text evidence="1 4">Belongs to the glycosyl hydrolase 32 family.</text>
</comment>
<dbReference type="PANTHER" id="PTHR42800:SF3">
    <property type="entry name" value="GLYCOSYL HYDROLASE FAMILY 32 N-TERMINAL DOMAIN-CONTAINING PROTEIN"/>
    <property type="match status" value="1"/>
</dbReference>
<evidence type="ECO:0000256" key="1">
    <source>
        <dbReference type="ARBA" id="ARBA00009902"/>
    </source>
</evidence>
<name>A0A420XZ90_9PEZI</name>
<dbReference type="InterPro" id="IPR013189">
    <property type="entry name" value="Glyco_hydro_32_C"/>
</dbReference>
<keyword evidence="3 4" id="KW-0326">Glycosidase</keyword>
<keyword evidence="2 4" id="KW-0378">Hydrolase</keyword>
<sequence length="314" mass="34502">MPSRTVRAQLWLSGRLDKGEEGVEFQPQHGGYLDHGPYYAANSFLDPRSGRRIVHGWMPEEDLPLDAAVKKGWNGSLALPREIFLLRIPKVTGTLRSPLHQIYPFELKAEPDGSTTVLTLGVRLLRELVQLRDACRRVLEHQNPVALPGSHSTGHWTIADTKSKAWELEATISVNPGCQEVGVHLRHNADLSIRTTVTFSTVTETITVDRQASNNDPTVTKCPDAGPFTLLTTQDVNAAGGSTREKLHLRIFSDGDILELFANDRFALATMVYSDSRGLDARGVTAFATGSENSAVFETLTIWDGLKPTISGHV</sequence>
<comment type="caution">
    <text evidence="7">The sequence shown here is derived from an EMBL/GenBank/DDBJ whole genome shotgun (WGS) entry which is preliminary data.</text>
</comment>
<dbReference type="Pfam" id="PF00251">
    <property type="entry name" value="Glyco_hydro_32N"/>
    <property type="match status" value="1"/>
</dbReference>
<gene>
    <name evidence="7" type="ORF">DL546_001686</name>
</gene>
<dbReference type="InterPro" id="IPR023296">
    <property type="entry name" value="Glyco_hydro_beta-prop_sf"/>
</dbReference>
<dbReference type="OrthoDB" id="202537at2759"/>
<accession>A0A420XZ90</accession>
<feature type="domain" description="Glycosyl hydrolase family 32 C-terminal" evidence="6">
    <location>
        <begin position="146"/>
        <end position="304"/>
    </location>
</feature>
<dbReference type="InterPro" id="IPR013320">
    <property type="entry name" value="ConA-like_dom_sf"/>
</dbReference>
<dbReference type="Gene3D" id="2.60.120.560">
    <property type="entry name" value="Exo-inulinase, domain 1"/>
    <property type="match status" value="1"/>
</dbReference>
<proteinExistence type="inferred from homology"/>
<organism evidence="7 8">
    <name type="scientific">Coniochaeta pulveracea</name>
    <dbReference type="NCBI Taxonomy" id="177199"/>
    <lineage>
        <taxon>Eukaryota</taxon>
        <taxon>Fungi</taxon>
        <taxon>Dikarya</taxon>
        <taxon>Ascomycota</taxon>
        <taxon>Pezizomycotina</taxon>
        <taxon>Sordariomycetes</taxon>
        <taxon>Sordariomycetidae</taxon>
        <taxon>Coniochaetales</taxon>
        <taxon>Coniochaetaceae</taxon>
        <taxon>Coniochaeta</taxon>
    </lineage>
</organism>